<keyword evidence="1" id="KW-1133">Transmembrane helix</keyword>
<gene>
    <name evidence="2" type="ORF">HMPREF9144_1897</name>
</gene>
<keyword evidence="1" id="KW-0472">Membrane</keyword>
<proteinExistence type="predicted"/>
<comment type="caution">
    <text evidence="2">The sequence shown here is derived from an EMBL/GenBank/DDBJ whole genome shotgun (WGS) entry which is preliminary data.</text>
</comment>
<evidence type="ECO:0000313" key="3">
    <source>
        <dbReference type="Proteomes" id="UP000004123"/>
    </source>
</evidence>
<accession>F9DJQ6</accession>
<feature type="transmembrane region" description="Helical" evidence="1">
    <location>
        <begin position="12"/>
        <end position="33"/>
    </location>
</feature>
<evidence type="ECO:0000256" key="1">
    <source>
        <dbReference type="SAM" id="Phobius"/>
    </source>
</evidence>
<dbReference type="Proteomes" id="UP000004123">
    <property type="component" value="Unassembled WGS sequence"/>
</dbReference>
<keyword evidence="1" id="KW-0812">Transmembrane</keyword>
<organism evidence="2 3">
    <name type="scientific">Prevotella pallens ATCC 700821</name>
    <dbReference type="NCBI Taxonomy" id="997353"/>
    <lineage>
        <taxon>Bacteria</taxon>
        <taxon>Pseudomonadati</taxon>
        <taxon>Bacteroidota</taxon>
        <taxon>Bacteroidia</taxon>
        <taxon>Bacteroidales</taxon>
        <taxon>Prevotellaceae</taxon>
        <taxon>Prevotella</taxon>
    </lineage>
</organism>
<protein>
    <submittedName>
        <fullName evidence="2">Uncharacterized protein</fullName>
    </submittedName>
</protein>
<dbReference type="EMBL" id="AFPY01000098">
    <property type="protein sequence ID" value="EGQ15593.1"/>
    <property type="molecule type" value="Genomic_DNA"/>
</dbReference>
<reference evidence="2 3" key="1">
    <citation type="submission" date="2011-04" db="EMBL/GenBank/DDBJ databases">
        <authorList>
            <person name="Muzny D."/>
            <person name="Qin X."/>
            <person name="Deng J."/>
            <person name="Jiang H."/>
            <person name="Liu Y."/>
            <person name="Qu J."/>
            <person name="Song X.-Z."/>
            <person name="Zhang L."/>
            <person name="Thornton R."/>
            <person name="Coyle M."/>
            <person name="Francisco L."/>
            <person name="Jackson L."/>
            <person name="Javaid M."/>
            <person name="Korchina V."/>
            <person name="Kovar C."/>
            <person name="Mata R."/>
            <person name="Mathew T."/>
            <person name="Ngo R."/>
            <person name="Nguyen L."/>
            <person name="Nguyen N."/>
            <person name="Okwuonu G."/>
            <person name="Ongeri F."/>
            <person name="Pham C."/>
            <person name="Simmons D."/>
            <person name="Wilczek-Boney K."/>
            <person name="Hale W."/>
            <person name="Jakkamsetti A."/>
            <person name="Pham P."/>
            <person name="Ruth R."/>
            <person name="San Lucas F."/>
            <person name="Warren J."/>
            <person name="Zhang J."/>
            <person name="Zhao Z."/>
            <person name="Zhou C."/>
            <person name="Zhu D."/>
            <person name="Lee S."/>
            <person name="Bess C."/>
            <person name="Blankenburg K."/>
            <person name="Forbes L."/>
            <person name="Fu Q."/>
            <person name="Gubbala S."/>
            <person name="Hirani K."/>
            <person name="Jayaseelan J.C."/>
            <person name="Lara F."/>
            <person name="Munidasa M."/>
            <person name="Palculict T."/>
            <person name="Patil S."/>
            <person name="Pu L.-L."/>
            <person name="Saada N."/>
            <person name="Tang L."/>
            <person name="Weissenberger G."/>
            <person name="Zhu Y."/>
            <person name="Hemphill L."/>
            <person name="Shang Y."/>
            <person name="Youmans B."/>
            <person name="Ayvaz T."/>
            <person name="Ross M."/>
            <person name="Santibanez J."/>
            <person name="Aqrawi P."/>
            <person name="Gross S."/>
            <person name="Joshi V."/>
            <person name="Fowler G."/>
            <person name="Nazareth L."/>
            <person name="Reid J."/>
            <person name="Worley K."/>
            <person name="Petrosino J."/>
            <person name="Highlander S."/>
            <person name="Gibbs R."/>
        </authorList>
    </citation>
    <scope>NUCLEOTIDE SEQUENCE [LARGE SCALE GENOMIC DNA]</scope>
    <source>
        <strain evidence="2 3">ATCC 700821</strain>
    </source>
</reference>
<evidence type="ECO:0000313" key="2">
    <source>
        <dbReference type="EMBL" id="EGQ15593.1"/>
    </source>
</evidence>
<dbReference type="STRING" id="997353.HMPREF9144_1897"/>
<sequence>MTFIMLLDFHLSAIAIESSMMILFILAKLTYLLHIKYILQKYFLIIIPF</sequence>
<dbReference type="AlphaFoldDB" id="F9DJQ6"/>
<dbReference type="HOGENOM" id="CLU_3139250_0_0_10"/>
<name>F9DJQ6_9BACT</name>